<reference evidence="2" key="1">
    <citation type="submission" date="2021-01" db="EMBL/GenBank/DDBJ databases">
        <authorList>
            <person name="Corre E."/>
            <person name="Pelletier E."/>
            <person name="Niang G."/>
            <person name="Scheremetjew M."/>
            <person name="Finn R."/>
            <person name="Kale V."/>
            <person name="Holt S."/>
            <person name="Cochrane G."/>
            <person name="Meng A."/>
            <person name="Brown T."/>
            <person name="Cohen L."/>
        </authorList>
    </citation>
    <scope>NUCLEOTIDE SEQUENCE</scope>
    <source>
        <strain evidence="2">CCMP826</strain>
    </source>
</reference>
<accession>A0A7S2MMZ8</accession>
<dbReference type="EMBL" id="HBGV01009661">
    <property type="protein sequence ID" value="CAD9492766.1"/>
    <property type="molecule type" value="Transcribed_RNA"/>
</dbReference>
<sequence>MEGTKDSCGDLTAKLGSYNAHEVKSVASDSTAPYMPRLTSNKDKTFSFAGRKVAFVPQHLAFHELYLPEKPTITRIPINYIYTNGGFDHDECCHIYADRKEKKSRKQQQQNHQKEVPIVSRKKMHSLRSLLSRLKKALGKKGAPENIPSVRRNSPRVGNSSSPPDTTVKFHGEVTVFSLPSPTDYPSDVWSDLYLSEEDLELNMKRNRKEFDYDFRDWMNATEEEDMILSTQTGELMHPVHIAC</sequence>
<protein>
    <submittedName>
        <fullName evidence="2">Uncharacterized protein</fullName>
    </submittedName>
</protein>
<feature type="compositionally biased region" description="Polar residues" evidence="1">
    <location>
        <begin position="156"/>
        <end position="165"/>
    </location>
</feature>
<name>A0A7S2MMZ8_9STRA</name>
<feature type="region of interest" description="Disordered" evidence="1">
    <location>
        <begin position="138"/>
        <end position="167"/>
    </location>
</feature>
<evidence type="ECO:0000256" key="1">
    <source>
        <dbReference type="SAM" id="MobiDB-lite"/>
    </source>
</evidence>
<feature type="region of interest" description="Disordered" evidence="1">
    <location>
        <begin position="99"/>
        <end position="119"/>
    </location>
</feature>
<gene>
    <name evidence="2" type="ORF">HTAM1171_LOCUS6004</name>
</gene>
<dbReference type="AlphaFoldDB" id="A0A7S2MMZ8"/>
<evidence type="ECO:0000313" key="2">
    <source>
        <dbReference type="EMBL" id="CAD9492766.1"/>
    </source>
</evidence>
<proteinExistence type="predicted"/>
<organism evidence="2">
    <name type="scientific">Helicotheca tamesis</name>
    <dbReference type="NCBI Taxonomy" id="374047"/>
    <lineage>
        <taxon>Eukaryota</taxon>
        <taxon>Sar</taxon>
        <taxon>Stramenopiles</taxon>
        <taxon>Ochrophyta</taxon>
        <taxon>Bacillariophyta</taxon>
        <taxon>Mediophyceae</taxon>
        <taxon>Lithodesmiophycidae</taxon>
        <taxon>Lithodesmiales</taxon>
        <taxon>Lithodesmiaceae</taxon>
        <taxon>Helicotheca</taxon>
    </lineage>
</organism>